<dbReference type="PRINTS" id="PR00119">
    <property type="entry name" value="CATATPASE"/>
</dbReference>
<name>A0A421GHX1_9STRA</name>
<dbReference type="SUPFAM" id="SSF56784">
    <property type="entry name" value="HAD-like"/>
    <property type="match status" value="2"/>
</dbReference>
<dbReference type="GO" id="GO:0016020">
    <property type="term" value="C:membrane"/>
    <property type="evidence" value="ECO:0007669"/>
    <property type="project" value="UniProtKB-SubCell"/>
</dbReference>
<feature type="transmembrane region" description="Helical" evidence="13">
    <location>
        <begin position="1082"/>
        <end position="1102"/>
    </location>
</feature>
<evidence type="ECO:0000256" key="11">
    <source>
        <dbReference type="ARBA" id="ARBA00023136"/>
    </source>
</evidence>
<dbReference type="InterPro" id="IPR059000">
    <property type="entry name" value="ATPase_P-type_domA"/>
</dbReference>
<organism evidence="15 16">
    <name type="scientific">Phytophthora kernoviae</name>
    <dbReference type="NCBI Taxonomy" id="325452"/>
    <lineage>
        <taxon>Eukaryota</taxon>
        <taxon>Sar</taxon>
        <taxon>Stramenopiles</taxon>
        <taxon>Oomycota</taxon>
        <taxon>Peronosporomycetes</taxon>
        <taxon>Peronosporales</taxon>
        <taxon>Peronosporaceae</taxon>
        <taxon>Phytophthora</taxon>
    </lineage>
</organism>
<keyword evidence="3" id="KW-0597">Phosphoprotein</keyword>
<dbReference type="STRING" id="325452.A0A421GHX1"/>
<evidence type="ECO:0000256" key="8">
    <source>
        <dbReference type="ARBA" id="ARBA00022842"/>
    </source>
</evidence>
<dbReference type="InterPro" id="IPR044492">
    <property type="entry name" value="P_typ_ATPase_HD_dom"/>
</dbReference>
<feature type="transmembrane region" description="Helical" evidence="13">
    <location>
        <begin position="1277"/>
        <end position="1301"/>
    </location>
</feature>
<dbReference type="SUPFAM" id="SSF81665">
    <property type="entry name" value="Calcium ATPase, transmembrane domain M"/>
    <property type="match status" value="2"/>
</dbReference>
<proteinExistence type="inferred from homology"/>
<dbReference type="SUPFAM" id="SSF81660">
    <property type="entry name" value="Metal cation-transporting ATPase, ATP-binding domain N"/>
    <property type="match status" value="2"/>
</dbReference>
<dbReference type="Gene3D" id="1.20.1110.10">
    <property type="entry name" value="Calcium-transporting ATPase, transmembrane domain"/>
    <property type="match status" value="3"/>
</dbReference>
<feature type="transmembrane region" description="Helical" evidence="13">
    <location>
        <begin position="1013"/>
        <end position="1032"/>
    </location>
</feature>
<evidence type="ECO:0000256" key="12">
    <source>
        <dbReference type="ARBA" id="ARBA00049360"/>
    </source>
</evidence>
<feature type="transmembrane region" description="Helical" evidence="13">
    <location>
        <begin position="909"/>
        <end position="926"/>
    </location>
</feature>
<dbReference type="EMBL" id="MBDN02000305">
    <property type="protein sequence ID" value="RLN76596.1"/>
    <property type="molecule type" value="Genomic_DNA"/>
</dbReference>
<evidence type="ECO:0000256" key="13">
    <source>
        <dbReference type="SAM" id="Phobius"/>
    </source>
</evidence>
<evidence type="ECO:0000256" key="6">
    <source>
        <dbReference type="ARBA" id="ARBA00022741"/>
    </source>
</evidence>
<dbReference type="PANTHER" id="PTHR45630">
    <property type="entry name" value="CATION-TRANSPORTING ATPASE-RELATED"/>
    <property type="match status" value="1"/>
</dbReference>
<evidence type="ECO:0000259" key="14">
    <source>
        <dbReference type="Pfam" id="PF00122"/>
    </source>
</evidence>
<dbReference type="PROSITE" id="PS01229">
    <property type="entry name" value="COF_2"/>
    <property type="match status" value="2"/>
</dbReference>
<feature type="domain" description="P-type ATPase A" evidence="14">
    <location>
        <begin position="250"/>
        <end position="363"/>
    </location>
</feature>
<protein>
    <recommendedName>
        <fullName evidence="14">P-type ATPase A domain-containing protein</fullName>
    </recommendedName>
</protein>
<dbReference type="FunFam" id="3.40.50.1000:FF:000068">
    <property type="entry name" value="Cation-transporting ATPase"/>
    <property type="match status" value="2"/>
</dbReference>
<keyword evidence="5" id="KW-0479">Metal-binding</keyword>
<evidence type="ECO:0000313" key="16">
    <source>
        <dbReference type="Proteomes" id="UP000285624"/>
    </source>
</evidence>
<comment type="subcellular location">
    <subcellularLocation>
        <location evidence="1">Membrane</location>
        <topology evidence="1">Multi-pass membrane protein</topology>
    </subcellularLocation>
</comment>
<dbReference type="InterPro" id="IPR023298">
    <property type="entry name" value="ATPase_P-typ_TM_dom_sf"/>
</dbReference>
<dbReference type="Gene3D" id="2.70.150.10">
    <property type="entry name" value="Calcium-transporting ATPase, cytoplasmic transduction domain A"/>
    <property type="match status" value="2"/>
</dbReference>
<keyword evidence="7" id="KW-0067">ATP-binding</keyword>
<dbReference type="GO" id="GO:0016887">
    <property type="term" value="F:ATP hydrolysis activity"/>
    <property type="evidence" value="ECO:0007669"/>
    <property type="project" value="InterPro"/>
</dbReference>
<dbReference type="FunFam" id="1.20.1110.10:FF:000023">
    <property type="entry name" value="Cation-transporting ATPase"/>
    <property type="match status" value="2"/>
</dbReference>
<sequence>MKSLQEHLVVSIDESASLRSQLVHAPNEPQQLLPFTFSYTRLALYCVLAVCSCTILVIVSVWFPQVFTRIARKRLPSSSVGKADYVLILVHGEGIRAQWVECPVHQPASSNSDERVKVPWVWFEFKKHRYVYSFERGEFEHYLATICENLNHIRGRTADGLDEHTVTSKTELFGSNRVVIDKPHILMLIFVKLVHPFYLFQLFSAGVWFWEEYTIYAIVIIVLSAASMSYEIYAEVSNSNRLRALVDSDRLVDVLRSSKITRIHETELVPGDIILVNEGPMCADVLLLSGACTADEASLTGEALPVNKEPAIGTGQLTEVSARSDYSSSFLHAGSTITRARDGSKGVVLSTGFSTGKGELFRSILFPKPIVFEFERDSYRYLAVLSAIAIAAFLKRIVEGSTVGTPLGTTIVNSLDLITVAVPPALPLVLSSGIGFAMQRLQKGGIFCIDSQRINSCGQLSCFCFDKTGTLTQEHLSFAGVDAPSSLAQPTSPNTALKETMDIPPRFRLAMATCHGLSEHDGNLQGYSLDMAMFDASKFTLRYLHEKSKGGYIATVSAADNESSTFGIVKRFAFDATCQRSSAVVEEIVTKKRFVFVKGSPEAVSAISTSTPPDLKYKTLSYSTDGYYCIGFGVKELDPNGPPMDVNNRAEVESAVEFEGLALFKNELKSETKGMLDELYMADIDVRIITGDNALTAVHVCRELEMKMKSKVAVVDVDEQTGNAVYVSVDDVKTSDTIHWESFNASNMEQILAEFDLAITGAALGKLQRECGDETVRRIICQTPVFARVRPQQKAWIVEQLIELGLVVGMCGDGTNDCGALKAAHVGLALSSAEASIVAPFTSKAKAILDVPVLIREGRCALTTSFLGFKYMVLYPIIQLGMASVLAQVGTSAEVDIQLTDNQYLWDDLGIVLVVAMCMLYTGPCTKLSKERPPKTLFSLPIVASILGQIAIYCAFYAAAFALMANQNSWYCTIMDALAFVNENDTSVSENCAIFVDYGLDDPDDLEYSYEDTVTWLFAHLAYLAVAAAFNMKDPFRQPFWTNRIFTSVMVLEMGINLWFLLDNSGSLENEFQVMPMPSSFRWILFGLFVAELVIALGWEMIATRTLPRWWRNRTGEVTKTLREHLLVPVDDLADQRTQLVYIHNEPLRMLPYAFSLFTRLARVSLPYSSLSEADCMLILVHGDGVRAEWAECRVHHVTATGADYLTKVPWVWFEFKKHHYVYDYERGEFRRYLATIREDLVKLRARSNVGLDEHTANVRRELYGTNRIAIDKPKALMLLFVKLVHPFYLFQTFSMVVWVFKDYVKYAAVIMAMSTASMSYKIYAEVSNSNRLRALVDSDRLVDVLRSSKITRIHETELVPGDIILVNEGPMCADVLLLSGACTADEASLTGEALPVNKEPAIGTGQLTEVSARSDYSSSFLHAGSTITRARDGSKGVVLSTGFSTGKGELFRSILFPKPIVFEFERDSYRYLAVLSAIAIAAFLKRIVEGSTVGTPLGTTIVNSLDLITVAVPPALPLVLSSGIGFAMQRLQKGGIFCIDSQRINSCGQLSCFCFDKTGTLTQEHLSFAGVDAPSSLAQPTSPNTALKETMDIPPRFRLAMATCHGLSEHDGNLQGYSLDMAMFDASKFTLRYLHEKSKGGYIATVSAADNESSTFGIVKRFAFDATCQRSSAVVEEIVTKKRFVFVKGSPEAVSAISTSTPPDLKYKTLSYSTDGYYCIGFGVKELDPNGPPMDVNNRAEVESAVEFEGLALFKNELKSETKGMLDELYMADIDVRIITGDNALTAVHVCRELEMKMKSKVAVVDVDEQTGNAVYVSVDDVKTSDTIHWESFNASNMEQILAEFDLAITGAALGKLQRECGDETVRRIICQTPVFARVRPQQKAWIVEQLIELGLVVGMCGDGTNDCGALKAAHVGLALSSAEASIVAPFTSKAKAILDVPVLIREGRCALTTSFLGFKYMVLYPIIQLGMASVLAQVGTSAEVDIQLTETQYFWDDLTLVLALAISMLVGGEVRTK</sequence>
<evidence type="ECO:0000256" key="5">
    <source>
        <dbReference type="ARBA" id="ARBA00022723"/>
    </source>
</evidence>
<dbReference type="GO" id="GO:0046872">
    <property type="term" value="F:metal ion binding"/>
    <property type="evidence" value="ECO:0007669"/>
    <property type="project" value="UniProtKB-KW"/>
</dbReference>
<dbReference type="PANTHER" id="PTHR45630:SF8">
    <property type="entry name" value="CATION-TRANSPORTING ATPASE"/>
    <property type="match status" value="1"/>
</dbReference>
<keyword evidence="9" id="KW-1278">Translocase</keyword>
<evidence type="ECO:0000256" key="10">
    <source>
        <dbReference type="ARBA" id="ARBA00022989"/>
    </source>
</evidence>
<feature type="transmembrane region" description="Helical" evidence="13">
    <location>
        <begin position="871"/>
        <end position="889"/>
    </location>
</feature>
<dbReference type="PROSITE" id="PS00154">
    <property type="entry name" value="ATPASE_E1_E2"/>
    <property type="match status" value="2"/>
</dbReference>
<dbReference type="SFLD" id="SFLDG00002">
    <property type="entry name" value="C1.7:_P-type_atpase_like"/>
    <property type="match status" value="2"/>
</dbReference>
<evidence type="ECO:0000256" key="9">
    <source>
        <dbReference type="ARBA" id="ARBA00022967"/>
    </source>
</evidence>
<comment type="catalytic activity">
    <reaction evidence="12">
        <text>ATP + H2O = ADP + phosphate + H(+)</text>
        <dbReference type="Rhea" id="RHEA:13065"/>
        <dbReference type="ChEBI" id="CHEBI:15377"/>
        <dbReference type="ChEBI" id="CHEBI:15378"/>
        <dbReference type="ChEBI" id="CHEBI:30616"/>
        <dbReference type="ChEBI" id="CHEBI:43474"/>
        <dbReference type="ChEBI" id="CHEBI:456216"/>
    </reaction>
</comment>
<dbReference type="InterPro" id="IPR006544">
    <property type="entry name" value="P-type_TPase_V"/>
</dbReference>
<feature type="transmembrane region" description="Helical" evidence="13">
    <location>
        <begin position="417"/>
        <end position="437"/>
    </location>
</feature>
<dbReference type="InterPro" id="IPR008250">
    <property type="entry name" value="ATPase_P-typ_transduc_dom_A_sf"/>
</dbReference>
<keyword evidence="8" id="KW-0460">Magnesium</keyword>
<dbReference type="InterPro" id="IPR023214">
    <property type="entry name" value="HAD_sf"/>
</dbReference>
<feature type="transmembrane region" description="Helical" evidence="13">
    <location>
        <begin position="1044"/>
        <end position="1062"/>
    </location>
</feature>
<dbReference type="InterPro" id="IPR018303">
    <property type="entry name" value="ATPase_P-typ_P_site"/>
</dbReference>
<feature type="domain" description="P-type ATPase A" evidence="14">
    <location>
        <begin position="1341"/>
        <end position="1454"/>
    </location>
</feature>
<keyword evidence="16" id="KW-1185">Reference proteome</keyword>
<dbReference type="Proteomes" id="UP000285624">
    <property type="component" value="Unassembled WGS sequence"/>
</dbReference>
<dbReference type="SUPFAM" id="SSF81653">
    <property type="entry name" value="Calcium ATPase, transduction domain A"/>
    <property type="match status" value="2"/>
</dbReference>
<evidence type="ECO:0000313" key="15">
    <source>
        <dbReference type="EMBL" id="RLN76596.1"/>
    </source>
</evidence>
<dbReference type="Pfam" id="PF00122">
    <property type="entry name" value="E1-E2_ATPase"/>
    <property type="match status" value="2"/>
</dbReference>
<dbReference type="GO" id="GO:0140358">
    <property type="term" value="F:P-type transmembrane transporter activity"/>
    <property type="evidence" value="ECO:0007669"/>
    <property type="project" value="InterPro"/>
</dbReference>
<accession>A0A421GHX1</accession>
<feature type="transmembrane region" description="Helical" evidence="13">
    <location>
        <begin position="215"/>
        <end position="233"/>
    </location>
</feature>
<comment type="similarity">
    <text evidence="2">Belongs to the cation transport ATPase (P-type) (TC 3.A.3) family. Type V subfamily.</text>
</comment>
<dbReference type="Gene3D" id="3.40.1110.10">
    <property type="entry name" value="Calcium-transporting ATPase, cytoplasmic domain N"/>
    <property type="match status" value="2"/>
</dbReference>
<feature type="transmembrane region" description="Helical" evidence="13">
    <location>
        <begin position="938"/>
        <end position="960"/>
    </location>
</feature>
<feature type="transmembrane region" description="Helical" evidence="13">
    <location>
        <begin position="42"/>
        <end position="63"/>
    </location>
</feature>
<dbReference type="InterPro" id="IPR001757">
    <property type="entry name" value="P_typ_ATPase"/>
</dbReference>
<dbReference type="GO" id="GO:0019829">
    <property type="term" value="F:ATPase-coupled monoatomic cation transmembrane transporter activity"/>
    <property type="evidence" value="ECO:0007669"/>
    <property type="project" value="TreeGrafter"/>
</dbReference>
<feature type="transmembrane region" description="Helical" evidence="13">
    <location>
        <begin position="185"/>
        <end position="209"/>
    </location>
</feature>
<evidence type="ECO:0000256" key="4">
    <source>
        <dbReference type="ARBA" id="ARBA00022692"/>
    </source>
</evidence>
<keyword evidence="11 13" id="KW-0472">Membrane</keyword>
<dbReference type="NCBIfam" id="TIGR01657">
    <property type="entry name" value="P-ATPase-V"/>
    <property type="match status" value="2"/>
</dbReference>
<feature type="transmembrane region" description="Helical" evidence="13">
    <location>
        <begin position="378"/>
        <end position="397"/>
    </location>
</feature>
<evidence type="ECO:0000256" key="3">
    <source>
        <dbReference type="ARBA" id="ARBA00022553"/>
    </source>
</evidence>
<comment type="caution">
    <text evidence="15">The sequence shown here is derived from an EMBL/GenBank/DDBJ whole genome shotgun (WGS) entry which is preliminary data.</text>
</comment>
<evidence type="ECO:0000256" key="7">
    <source>
        <dbReference type="ARBA" id="ARBA00022840"/>
    </source>
</evidence>
<evidence type="ECO:0000256" key="1">
    <source>
        <dbReference type="ARBA" id="ARBA00004141"/>
    </source>
</evidence>
<dbReference type="GO" id="GO:0005524">
    <property type="term" value="F:ATP binding"/>
    <property type="evidence" value="ECO:0007669"/>
    <property type="project" value="UniProtKB-KW"/>
</dbReference>
<reference evidence="15 16" key="1">
    <citation type="journal article" date="2019" name="Mol. Plant Pathol.">
        <title>Genome sequencing of oomycete isolates from Chile supports the New Zealand origin of Phytophthora kernoviae and makes available the first Nothophytophthora sp. genome.</title>
        <authorList>
            <person name="Studholme D.J."/>
            <person name="Panda P."/>
            <person name="Sanfuentes Von Stowasser E."/>
            <person name="Gonzalez M."/>
            <person name="Hill R."/>
            <person name="Sambles C."/>
            <person name="Grant M."/>
            <person name="Williams N.M."/>
            <person name="McDougal R.L."/>
        </authorList>
    </citation>
    <scope>NUCLEOTIDE SEQUENCE [LARGE SCALE GENOMIC DNA]</scope>
    <source>
        <strain evidence="15">Chile4</strain>
    </source>
</reference>
<dbReference type="SFLD" id="SFLDF00027">
    <property type="entry name" value="p-type_atpase"/>
    <property type="match status" value="2"/>
</dbReference>
<dbReference type="InterPro" id="IPR036412">
    <property type="entry name" value="HAD-like_sf"/>
</dbReference>
<dbReference type="NCBIfam" id="TIGR01494">
    <property type="entry name" value="ATPase_P-type"/>
    <property type="match status" value="2"/>
</dbReference>
<dbReference type="SFLD" id="SFLDS00003">
    <property type="entry name" value="Haloacid_Dehalogenase"/>
    <property type="match status" value="2"/>
</dbReference>
<gene>
    <name evidence="15" type="ORF">BBO99_00007420</name>
</gene>
<evidence type="ECO:0000256" key="2">
    <source>
        <dbReference type="ARBA" id="ARBA00006000"/>
    </source>
</evidence>
<keyword evidence="4 13" id="KW-0812">Transmembrane</keyword>
<dbReference type="Gene3D" id="3.40.50.1000">
    <property type="entry name" value="HAD superfamily/HAD-like"/>
    <property type="match status" value="2"/>
</dbReference>
<keyword evidence="10 13" id="KW-1133">Transmembrane helix</keyword>
<keyword evidence="6" id="KW-0547">Nucleotide-binding</keyword>
<dbReference type="InterPro" id="IPR023299">
    <property type="entry name" value="ATPase_P-typ_cyto_dom_N"/>
</dbReference>